<keyword evidence="2 5" id="KW-0812">Transmembrane</keyword>
<evidence type="ECO:0000256" key="5">
    <source>
        <dbReference type="SAM" id="Phobius"/>
    </source>
</evidence>
<dbReference type="RefSeq" id="WP_058699447.1">
    <property type="nucleotide sequence ID" value="NZ_CP013690.1"/>
</dbReference>
<dbReference type="InterPro" id="IPR008023">
    <property type="entry name" value="DUF748"/>
</dbReference>
<evidence type="ECO:0000256" key="3">
    <source>
        <dbReference type="ARBA" id="ARBA00022989"/>
    </source>
</evidence>
<dbReference type="Proteomes" id="UP000069030">
    <property type="component" value="Chromosome"/>
</dbReference>
<dbReference type="Pfam" id="PF04357">
    <property type="entry name" value="TamB"/>
    <property type="match status" value="1"/>
</dbReference>
<protein>
    <submittedName>
        <fullName evidence="7">AsmA family protein</fullName>
    </submittedName>
</protein>
<feature type="domain" description="Translocation and assembly module TamB C-terminal" evidence="6">
    <location>
        <begin position="1203"/>
        <end position="1647"/>
    </location>
</feature>
<feature type="transmembrane region" description="Helical" evidence="5">
    <location>
        <begin position="12"/>
        <end position="32"/>
    </location>
</feature>
<evidence type="ECO:0000259" key="6">
    <source>
        <dbReference type="Pfam" id="PF04357"/>
    </source>
</evidence>
<proteinExistence type="predicted"/>
<comment type="subcellular location">
    <subcellularLocation>
        <location evidence="1">Membrane</location>
        <topology evidence="1">Single-pass membrane protein</topology>
    </subcellularLocation>
</comment>
<dbReference type="EMBL" id="CP013690">
    <property type="protein sequence ID" value="ALU26706.1"/>
    <property type="molecule type" value="Genomic_DNA"/>
</dbReference>
<evidence type="ECO:0000256" key="4">
    <source>
        <dbReference type="ARBA" id="ARBA00023136"/>
    </source>
</evidence>
<dbReference type="Pfam" id="PF05359">
    <property type="entry name" value="DUF748"/>
    <property type="match status" value="1"/>
</dbReference>
<evidence type="ECO:0000256" key="2">
    <source>
        <dbReference type="ARBA" id="ARBA00022692"/>
    </source>
</evidence>
<dbReference type="PANTHER" id="PTHR36985:SF1">
    <property type="entry name" value="TRANSLOCATION AND ASSEMBLY MODULE SUBUNIT TAMB"/>
    <property type="match status" value="1"/>
</dbReference>
<gene>
    <name evidence="7" type="ORF">AS202_11345</name>
</gene>
<evidence type="ECO:0000313" key="7">
    <source>
        <dbReference type="EMBL" id="ALU26706.1"/>
    </source>
</evidence>
<evidence type="ECO:0000313" key="8">
    <source>
        <dbReference type="Proteomes" id="UP000069030"/>
    </source>
</evidence>
<keyword evidence="4 5" id="KW-0472">Membrane</keyword>
<dbReference type="GO" id="GO:0005886">
    <property type="term" value="C:plasma membrane"/>
    <property type="evidence" value="ECO:0007669"/>
    <property type="project" value="InterPro"/>
</dbReference>
<evidence type="ECO:0000256" key="1">
    <source>
        <dbReference type="ARBA" id="ARBA00004167"/>
    </source>
</evidence>
<dbReference type="GO" id="GO:0009306">
    <property type="term" value="P:protein secretion"/>
    <property type="evidence" value="ECO:0007669"/>
    <property type="project" value="InterPro"/>
</dbReference>
<dbReference type="PANTHER" id="PTHR36985">
    <property type="entry name" value="TRANSLOCATION AND ASSEMBLY MODULE SUBUNIT TAMB"/>
    <property type="match status" value="1"/>
</dbReference>
<dbReference type="InterPro" id="IPR007452">
    <property type="entry name" value="TamB_C"/>
</dbReference>
<organism evidence="7 8">
    <name type="scientific">Myroides odoratimimus</name>
    <dbReference type="NCBI Taxonomy" id="76832"/>
    <lineage>
        <taxon>Bacteria</taxon>
        <taxon>Pseudomonadati</taxon>
        <taxon>Bacteroidota</taxon>
        <taxon>Flavobacteriia</taxon>
        <taxon>Flavobacteriales</taxon>
        <taxon>Flavobacteriaceae</taxon>
        <taxon>Myroides</taxon>
    </lineage>
</organism>
<accession>A0AAI8G5F9</accession>
<name>A0AAI8G5F9_9FLAO</name>
<sequence length="1692" mass="188278">MKKITIKIGKVLGWFLLSLFLILLLLIVAIQIPAVQNKVKDFAITFVQDKIGTPVSLDRIEIAFPKKIVVKNLYVESQQKDTLLYTNYLGVDISLFALLKSSVNVNSVQLDGLKTDVKRDSLGRFNFDYIIEAFASEEEEDKEDSSSMAIDVGEISLSDIQVKYNDDYDGHHVSFGLKRFITRFKQFDLEQMKFAIPKIAIAGIDLNYKKELPSQASIEAAQLVVEPIEEESNTSVMPIVDLGTIEWTDSNIVFEDKESKLYANLALGAFKTTFEQIDLKNQQIDLKEIRLDDTKAVVHLFPTTIKATPPVIEEETAPVVDESAPWKLGIKEFALNSIDVKFDNDNVKALTFGLDPNHIAFTDINFDLKDFQFSPNVIRGNLEGFSFKEKSGLQLDKFKTYFLYGDQTTFIKDFILETPNSKFDANVTLNYKDVNKLSEHLEDTSVDVLIKDSHLGLRDVYLAMPTVFEEAGLTSLTNKDLAVDIKAKGIVGDLSIEQFLLTGLQSTTINVVGNVKGATTPEKAIVDLKLNKFQTSAKDIFSIAPKGVLPTNIEIPSHLSLSGNVKGGMKAIQSQLALKTTSGNADVKAFFDQRIKGKEKYSLIANINELKLGQILKNDSIGTLSMSASVSGIGLDPKNINAKGNINVLKAEYSGYSYNNIEVDGAIEDGKYTVHSINNDPNLNFALDASGLWTDKGISLDLLADFKNIDLYKLSIEEAPASFKGTIEGKLANIMPDDLDGTVSLKGLSYMSASRAYNLQPIEIVATSKDTHRSLGLTSELIDFNMQGEYKITQLADELMKTIDVYYAIEEPKKEIATKTVTEQNGAEEKEQDKNYFTYKLLVKESSVIHSVVPNLKELKPIEVSGKYDASTDYISLKGLIPLVIYGENEINNIALELKPVNEVLTYGLSVERVANASVALRRVSLEGGIKDNTISYNLSLKDKLDAVCYLIAGDVRAEDGDMIARLYPDGFILDYQKWVVKPENRFVLKPEGFYVKDFKLSHEDSALVIESKDEVANSPMRILFNDFSIEMLTKMVKKDVLLASGFIDGEVYLKDLATDFRFISDIDISKLQVMEIGLGDLHVGVKNESASKFITDITLQGGENKIFIDGWADADTQEMDMNVNLAKFQMAAIEYFAKDQLSKAEGFFSGNLKIGGKFTDPKILGAMNFNDVGFHVNDLNADFRKINEKISFTNRGIELDKFSITDTDGNLLVVDGQVLTKSYQDFAFNLSIKAVDFKAVNSTSKDNEMYYGKLVFDSDIKIKGDLNKPVVTGGIEIGKKTDFSFVLPQEDPSIADREGIVEFVDQHSLQLAEMQKYEEDFNNSALKGLDVSVSIKVDKEASFTMIMDKSSGDKIILKGEADLVGGIDPSGKVTLSGRYEFSQGSYDLSFNMMKRKFEIQKGSYIIWAGDPTDANLHLTAIYETKTAPIDLLGNQLSSLSPTQQNMYKQKIPFQALLKMEGELLKPEISFDVQLKEGITSVSGDVLSNTKTKLEQLRQNESELNKQVFALLLLNRFIGENPFESSAGGMSAGSMARQSVSRLLSDQLNNLAGNLIAGVELNFNLESSEDYSSGSKENRTDLNVAVSKRLFSDRLKVTVGSSFEVEGNARQNEQAANIAGDIELEYALSKDGRYLMKVYRKNRYEVALQGQIVETGVGFIITMSYERFRELFERSKDKRQLKKQLRDEAKAE</sequence>
<reference evidence="7 8" key="1">
    <citation type="journal article" date="2016" name="J. Zhejiang Univ. Sci. B">
        <title>Antibiotic resistance mechanisms of Myroides sp.</title>
        <authorList>
            <person name="Hu S."/>
            <person name="Yuan S."/>
            <person name="Qu H."/>
            <person name="Jiang T."/>
            <person name="Zhou Y."/>
            <person name="Wang M."/>
            <person name="Ming D."/>
        </authorList>
    </citation>
    <scope>NUCLEOTIDE SEQUENCE [LARGE SCALE GENOMIC DNA]</scope>
    <source>
        <strain evidence="7 8">PR63039</strain>
    </source>
</reference>
<dbReference type="KEGG" id="mod:AS202_11345"/>
<keyword evidence="3 5" id="KW-1133">Transmembrane helix</keyword>